<reference evidence="1" key="1">
    <citation type="submission" date="2020-01" db="EMBL/GenBank/DDBJ databases">
        <authorList>
            <person name="Meier V. D."/>
            <person name="Meier V D."/>
        </authorList>
    </citation>
    <scope>NUCLEOTIDE SEQUENCE</scope>
    <source>
        <strain evidence="1">HLG_WM_MAG_07</strain>
    </source>
</reference>
<evidence type="ECO:0000313" key="1">
    <source>
        <dbReference type="EMBL" id="CAA6818570.1"/>
    </source>
</evidence>
<name>A0A6S6TPQ0_9GAMM</name>
<sequence length="188" mass="21624">MIMINRLFGLTILLFLLSGCGTAKFQDVSLNAEGRPVPVSLTYADKEKITELYNALIELSADVDKVEAKEIAFDSVIYPMYLAKKYGLVYPPQYHNVLVNTGKRPRGLCYEWADDMTALMKRKNLRTFDIHRGTAFRMTKDEHNTLILSAKDEPLEKGIVIDPWRHSGELYWAKVPDDKDHPWTKFIK</sequence>
<proteinExistence type="predicted"/>
<dbReference type="AlphaFoldDB" id="A0A6S6TPQ0"/>
<evidence type="ECO:0008006" key="2">
    <source>
        <dbReference type="Google" id="ProtNLM"/>
    </source>
</evidence>
<accession>A0A6S6TPQ0</accession>
<organism evidence="1">
    <name type="scientific">uncultured Thiotrichaceae bacterium</name>
    <dbReference type="NCBI Taxonomy" id="298394"/>
    <lineage>
        <taxon>Bacteria</taxon>
        <taxon>Pseudomonadati</taxon>
        <taxon>Pseudomonadota</taxon>
        <taxon>Gammaproteobacteria</taxon>
        <taxon>Thiotrichales</taxon>
        <taxon>Thiotrichaceae</taxon>
        <taxon>environmental samples</taxon>
    </lineage>
</organism>
<protein>
    <recommendedName>
        <fullName evidence="2">Lipoprotein</fullName>
    </recommendedName>
</protein>
<gene>
    <name evidence="1" type="ORF">HELGO_WM17413</name>
</gene>
<dbReference type="PROSITE" id="PS51257">
    <property type="entry name" value="PROKAR_LIPOPROTEIN"/>
    <property type="match status" value="1"/>
</dbReference>
<dbReference type="EMBL" id="CACVAY010000085">
    <property type="protein sequence ID" value="CAA6818570.1"/>
    <property type="molecule type" value="Genomic_DNA"/>
</dbReference>